<dbReference type="AlphaFoldDB" id="A0A0M0KMD7"/>
<dbReference type="PATRIC" id="fig|136160.3.peg.3495"/>
<dbReference type="InterPro" id="IPR036689">
    <property type="entry name" value="ESAT-6-like_sf"/>
</dbReference>
<dbReference type="InterPro" id="IPR010310">
    <property type="entry name" value="T7SS_ESAT-6-like"/>
</dbReference>
<comment type="similarity">
    <text evidence="1">Belongs to the WXG100 family.</text>
</comment>
<protein>
    <recommendedName>
        <fullName evidence="1">ESAT-6-like protein</fullName>
    </recommendedName>
</protein>
<dbReference type="EMBL" id="LILD01000001">
    <property type="protein sequence ID" value="KOO40021.1"/>
    <property type="molecule type" value="Genomic_DNA"/>
</dbReference>
<dbReference type="NCBIfam" id="TIGR03930">
    <property type="entry name" value="WXG100_ESAT6"/>
    <property type="match status" value="1"/>
</dbReference>
<organism evidence="2">
    <name type="scientific">Halalkalibacterium halodurans</name>
    <name type="common">Bacillus halodurans</name>
    <dbReference type="NCBI Taxonomy" id="86665"/>
    <lineage>
        <taxon>Bacteria</taxon>
        <taxon>Bacillati</taxon>
        <taxon>Bacillota</taxon>
        <taxon>Bacilli</taxon>
        <taxon>Bacillales</taxon>
        <taxon>Bacillaceae</taxon>
        <taxon>Halalkalibacterium (ex Joshi et al. 2022)</taxon>
    </lineage>
</organism>
<gene>
    <name evidence="2" type="ORF">AMD02_15070</name>
</gene>
<dbReference type="Gene3D" id="1.10.287.1060">
    <property type="entry name" value="ESAT-6-like"/>
    <property type="match status" value="1"/>
</dbReference>
<dbReference type="SUPFAM" id="SSF140453">
    <property type="entry name" value="EsxAB dimer-like"/>
    <property type="match status" value="1"/>
</dbReference>
<sequence>MAQIRMTPEELRTEANETRSDAASYQDLLQRGDARIEKLGSTWEGEAFQGFAAQWQDKRKHVEELIQLYEELGAQTDDIANVVETTDQEIRSRIGY</sequence>
<reference evidence="2" key="1">
    <citation type="submission" date="2015-08" db="EMBL/GenBank/DDBJ databases">
        <title>Complete DNA Sequence of Pseudomonas syringae pv. actinidiae, the Causal Agent of Kiwifruit Canker Disease.</title>
        <authorList>
            <person name="Rikkerink E.H.A."/>
            <person name="Fineran P.C."/>
        </authorList>
    </citation>
    <scope>NUCLEOTIDE SEQUENCE</scope>
    <source>
        <strain evidence="2">DSM 13666</strain>
    </source>
</reference>
<dbReference type="GeneID" id="87596552"/>
<comment type="caution">
    <text evidence="2">The sequence shown here is derived from an EMBL/GenBank/DDBJ whole genome shotgun (WGS) entry which is preliminary data.</text>
</comment>
<dbReference type="RefSeq" id="WP_010897144.1">
    <property type="nucleotide sequence ID" value="NZ_CP040441.1"/>
</dbReference>
<dbReference type="OMA" id="VSMQLAN"/>
<evidence type="ECO:0000313" key="2">
    <source>
        <dbReference type="EMBL" id="KOO40021.1"/>
    </source>
</evidence>
<proteinExistence type="inferred from homology"/>
<name>A0A0M0KMD7_ALKHA</name>
<accession>A0A0M0KMD7</accession>
<evidence type="ECO:0000256" key="1">
    <source>
        <dbReference type="RuleBase" id="RU362001"/>
    </source>
</evidence>
<dbReference type="Pfam" id="PF06013">
    <property type="entry name" value="WXG100"/>
    <property type="match status" value="1"/>
</dbReference>